<organism evidence="4 5">
    <name type="scientific">Natrinema versiforme</name>
    <dbReference type="NCBI Taxonomy" id="88724"/>
    <lineage>
        <taxon>Archaea</taxon>
        <taxon>Methanobacteriati</taxon>
        <taxon>Methanobacteriota</taxon>
        <taxon>Stenosarchaea group</taxon>
        <taxon>Halobacteria</taxon>
        <taxon>Halobacteriales</taxon>
        <taxon>Natrialbaceae</taxon>
        <taxon>Natrinema</taxon>
    </lineage>
</organism>
<dbReference type="AlphaFoldDB" id="A0A4P8WQ53"/>
<sequence length="132" mass="14384">MIPFYIGEVMRKRAAELEKDRKASRAVEKLTEPDAELVVVTEDGDPVGVFTHSEVVTLVDDETDVSTTTLAECSLSPVATVNESESIETAAAMMKKNGLRYLLVTKASEIIGYLTDRDISQAVADSEKESSK</sequence>
<keyword evidence="4" id="KW-0614">Plasmid</keyword>
<proteinExistence type="predicted"/>
<keyword evidence="1 2" id="KW-0129">CBS domain</keyword>
<evidence type="ECO:0000256" key="2">
    <source>
        <dbReference type="PROSITE-ProRule" id="PRU00703"/>
    </source>
</evidence>
<dbReference type="PROSITE" id="PS51371">
    <property type="entry name" value="CBS"/>
    <property type="match status" value="1"/>
</dbReference>
<dbReference type="InterPro" id="IPR046342">
    <property type="entry name" value="CBS_dom_sf"/>
</dbReference>
<dbReference type="PANTHER" id="PTHR43080:SF2">
    <property type="entry name" value="CBS DOMAIN-CONTAINING PROTEIN"/>
    <property type="match status" value="1"/>
</dbReference>
<dbReference type="Proteomes" id="UP000302218">
    <property type="component" value="Plasmid pNVE500"/>
</dbReference>
<geneLocation type="plasmid" evidence="5">
    <name>pnve500</name>
</geneLocation>
<dbReference type="GeneID" id="40267646"/>
<dbReference type="InterPro" id="IPR051257">
    <property type="entry name" value="Diverse_CBS-Domain"/>
</dbReference>
<dbReference type="CDD" id="cd02205">
    <property type="entry name" value="CBS_pair_SF"/>
    <property type="match status" value="1"/>
</dbReference>
<dbReference type="OrthoDB" id="43333at2157"/>
<dbReference type="EMBL" id="CP040331">
    <property type="protein sequence ID" value="QCS44633.1"/>
    <property type="molecule type" value="Genomic_DNA"/>
</dbReference>
<dbReference type="SMART" id="SM00116">
    <property type="entry name" value="CBS"/>
    <property type="match status" value="2"/>
</dbReference>
<protein>
    <submittedName>
        <fullName evidence="4">CBS domain-containing protein</fullName>
    </submittedName>
</protein>
<name>A0A4P8WQ53_9EURY</name>
<dbReference type="Gene3D" id="3.10.580.10">
    <property type="entry name" value="CBS-domain"/>
    <property type="match status" value="1"/>
</dbReference>
<dbReference type="PANTHER" id="PTHR43080">
    <property type="entry name" value="CBS DOMAIN-CONTAINING PROTEIN CBSX3, MITOCHONDRIAL"/>
    <property type="match status" value="1"/>
</dbReference>
<dbReference type="RefSeq" id="WP_138247038.1">
    <property type="nucleotide sequence ID" value="NZ_CP040331.1"/>
</dbReference>
<dbReference type="KEGG" id="nvr:FEJ81_20190"/>
<evidence type="ECO:0000313" key="4">
    <source>
        <dbReference type="EMBL" id="QCS44633.1"/>
    </source>
</evidence>
<evidence type="ECO:0000256" key="1">
    <source>
        <dbReference type="ARBA" id="ARBA00023122"/>
    </source>
</evidence>
<evidence type="ECO:0000313" key="5">
    <source>
        <dbReference type="Proteomes" id="UP000302218"/>
    </source>
</evidence>
<dbReference type="Pfam" id="PF00571">
    <property type="entry name" value="CBS"/>
    <property type="match status" value="2"/>
</dbReference>
<feature type="domain" description="CBS" evidence="3">
    <location>
        <begin position="74"/>
        <end position="129"/>
    </location>
</feature>
<dbReference type="SUPFAM" id="SSF54631">
    <property type="entry name" value="CBS-domain pair"/>
    <property type="match status" value="1"/>
</dbReference>
<gene>
    <name evidence="4" type="ORF">FEJ81_20190</name>
</gene>
<reference evidence="5" key="1">
    <citation type="submission" date="2019-05" db="EMBL/GenBank/DDBJ databases">
        <title>Genome sequence and methylation pattern of the halophilic Archaeon Natrinema versiforme BOL5-4.</title>
        <authorList>
            <person name="DasSarma P."/>
            <person name="Anton B.P."/>
            <person name="DasSarma S.L."/>
            <person name="Martinez F.L."/>
            <person name="Guzman D."/>
            <person name="Roberts R.J."/>
            <person name="DasSarma S."/>
        </authorList>
    </citation>
    <scope>NUCLEOTIDE SEQUENCE [LARGE SCALE GENOMIC DNA]</scope>
    <source>
        <strain evidence="5">BOL5-4</strain>
        <plasmid evidence="5">pnve500</plasmid>
    </source>
</reference>
<evidence type="ECO:0000259" key="3">
    <source>
        <dbReference type="PROSITE" id="PS51371"/>
    </source>
</evidence>
<dbReference type="InterPro" id="IPR000644">
    <property type="entry name" value="CBS_dom"/>
</dbReference>
<accession>A0A4P8WQ53</accession>